<comment type="catalytic activity">
    <reaction evidence="1">
        <text>2 a phenolic donor + H2O2 = 2 a phenolic radical donor + 2 H2O</text>
        <dbReference type="Rhea" id="RHEA:56136"/>
        <dbReference type="ChEBI" id="CHEBI:15377"/>
        <dbReference type="ChEBI" id="CHEBI:16240"/>
        <dbReference type="ChEBI" id="CHEBI:139520"/>
        <dbReference type="ChEBI" id="CHEBI:139521"/>
        <dbReference type="EC" id="1.11.1.7"/>
    </reaction>
</comment>
<evidence type="ECO:0000313" key="17">
    <source>
        <dbReference type="EMBL" id="THG06930.1"/>
    </source>
</evidence>
<dbReference type="GO" id="GO:0140825">
    <property type="term" value="F:lactoperoxidase activity"/>
    <property type="evidence" value="ECO:0007669"/>
    <property type="project" value="UniProtKB-EC"/>
</dbReference>
<dbReference type="AlphaFoldDB" id="A0A4S4DUH6"/>
<keyword evidence="6 13" id="KW-0479">Metal-binding</keyword>
<feature type="binding site" evidence="13">
    <location>
        <position position="55"/>
    </location>
    <ligand>
        <name>Ca(2+)</name>
        <dbReference type="ChEBI" id="CHEBI:29108"/>
        <label>1</label>
    </ligand>
</feature>
<keyword evidence="7 13" id="KW-0106">Calcium</keyword>
<dbReference type="Gene3D" id="1.10.420.10">
    <property type="entry name" value="Peroxidase, domain 2"/>
    <property type="match status" value="2"/>
</dbReference>
<comment type="similarity">
    <text evidence="2">Belongs to the peroxidase family. Ascorbate peroxidase subfamily.</text>
</comment>
<evidence type="ECO:0000256" key="7">
    <source>
        <dbReference type="ARBA" id="ARBA00022837"/>
    </source>
</evidence>
<dbReference type="FunFam" id="1.10.520.10:FF:000001">
    <property type="entry name" value="Peroxidase"/>
    <property type="match status" value="1"/>
</dbReference>
<dbReference type="PROSITE" id="PS00436">
    <property type="entry name" value="PEROXIDASE_2"/>
    <property type="match status" value="1"/>
</dbReference>
<dbReference type="CDD" id="cd00693">
    <property type="entry name" value="secretory_peroxidase"/>
    <property type="match status" value="1"/>
</dbReference>
<keyword evidence="10 15" id="KW-1015">Disulfide bond</keyword>
<evidence type="ECO:0000256" key="14">
    <source>
        <dbReference type="PIRSR" id="PIRSR600823-4"/>
    </source>
</evidence>
<evidence type="ECO:0000256" key="15">
    <source>
        <dbReference type="PIRSR" id="PIRSR600823-5"/>
    </source>
</evidence>
<dbReference type="SUPFAM" id="SSF48113">
    <property type="entry name" value="Heme-dependent peroxidases"/>
    <property type="match status" value="1"/>
</dbReference>
<organism evidence="17 18">
    <name type="scientific">Camellia sinensis var. sinensis</name>
    <name type="common">China tea</name>
    <dbReference type="NCBI Taxonomy" id="542762"/>
    <lineage>
        <taxon>Eukaryota</taxon>
        <taxon>Viridiplantae</taxon>
        <taxon>Streptophyta</taxon>
        <taxon>Embryophyta</taxon>
        <taxon>Tracheophyta</taxon>
        <taxon>Spermatophyta</taxon>
        <taxon>Magnoliopsida</taxon>
        <taxon>eudicotyledons</taxon>
        <taxon>Gunneridae</taxon>
        <taxon>Pentapetalae</taxon>
        <taxon>asterids</taxon>
        <taxon>Ericales</taxon>
        <taxon>Theaceae</taxon>
        <taxon>Camellia</taxon>
    </lineage>
</organism>
<dbReference type="GO" id="GO:0006979">
    <property type="term" value="P:response to oxidative stress"/>
    <property type="evidence" value="ECO:0007669"/>
    <property type="project" value="InterPro"/>
</dbReference>
<dbReference type="Pfam" id="PF00141">
    <property type="entry name" value="peroxidase"/>
    <property type="match status" value="1"/>
</dbReference>
<feature type="binding site" description="axial binding residue" evidence="13">
    <location>
        <position position="176"/>
    </location>
    <ligand>
        <name>heme b</name>
        <dbReference type="ChEBI" id="CHEBI:60344"/>
    </ligand>
    <ligandPart>
        <name>Fe</name>
        <dbReference type="ChEBI" id="CHEBI:18248"/>
    </ligandPart>
</feature>
<evidence type="ECO:0000259" key="16">
    <source>
        <dbReference type="PROSITE" id="PS50873"/>
    </source>
</evidence>
<accession>A0A4S4DUH6</accession>
<evidence type="ECO:0000256" key="10">
    <source>
        <dbReference type="ARBA" id="ARBA00023157"/>
    </source>
</evidence>
<dbReference type="EC" id="1.11.1.7" evidence="3"/>
<feature type="disulfide bond" evidence="15">
    <location>
        <begin position="18"/>
        <end position="98"/>
    </location>
</feature>
<feature type="disulfide bond" evidence="15">
    <location>
        <begin position="51"/>
        <end position="56"/>
    </location>
</feature>
<dbReference type="InterPro" id="IPR019794">
    <property type="entry name" value="Peroxidases_AS"/>
</dbReference>
<feature type="binding site" evidence="13">
    <location>
        <position position="53"/>
    </location>
    <ligand>
        <name>Ca(2+)</name>
        <dbReference type="ChEBI" id="CHEBI:29108"/>
        <label>1</label>
    </ligand>
</feature>
<dbReference type="PROSITE" id="PS00435">
    <property type="entry name" value="PEROXIDASE_1"/>
    <property type="match status" value="1"/>
</dbReference>
<feature type="binding site" evidence="13">
    <location>
        <position position="209"/>
    </location>
    <ligand>
        <name>Ca(2+)</name>
        <dbReference type="ChEBI" id="CHEBI:29108"/>
        <label>2</label>
    </ligand>
</feature>
<feature type="binding site" evidence="12">
    <location>
        <position position="146"/>
    </location>
    <ligand>
        <name>substrate</name>
    </ligand>
</feature>
<dbReference type="GO" id="GO:0020037">
    <property type="term" value="F:heme binding"/>
    <property type="evidence" value="ECO:0007669"/>
    <property type="project" value="InterPro"/>
</dbReference>
<feature type="site" description="Transition state stabilizer" evidence="14">
    <location>
        <position position="45"/>
    </location>
</feature>
<dbReference type="PROSITE" id="PS50873">
    <property type="entry name" value="PEROXIDASE_4"/>
    <property type="match status" value="1"/>
</dbReference>
<sequence length="279" mass="29985">MASPVVVPLKLGFYQTTCPSAEAIVRKAMSKAISKNPGIAAGLIRMHFHDCFVRGCDGSVLLDSTLRKPSEKEHPANNPSLRGFEVIDEAKAQIEAICPKTVSCADIVAFAARDSAFMAGRINYAVPAGRRDGRVSLSDDIPQNLPAPFFNATQLEDNFARKGLSRDEMVTLSGAHSIAFLKTKCPPSNAGAAVNPTVALDVVTPNRLDNKYYTVLKKHCGVLTSDQTLLSSPSMAKAVMYNAKYGSKWEAKFASARCAWATLMSSLANMVRLGTIATL</sequence>
<dbReference type="PRINTS" id="PR00458">
    <property type="entry name" value="PEROXIDASE"/>
</dbReference>
<evidence type="ECO:0000256" key="9">
    <source>
        <dbReference type="ARBA" id="ARBA00023004"/>
    </source>
</evidence>
<comment type="caution">
    <text evidence="17">The sequence shown here is derived from an EMBL/GenBank/DDBJ whole genome shotgun (WGS) entry which is preliminary data.</text>
</comment>
<evidence type="ECO:0000256" key="11">
    <source>
        <dbReference type="PIRSR" id="PIRSR600823-1"/>
    </source>
</evidence>
<feature type="binding site" evidence="13">
    <location>
        <position position="57"/>
    </location>
    <ligand>
        <name>Ca(2+)</name>
        <dbReference type="ChEBI" id="CHEBI:29108"/>
        <label>1</label>
    </ligand>
</feature>
<dbReference type="GO" id="GO:0042744">
    <property type="term" value="P:hydrogen peroxide catabolic process"/>
    <property type="evidence" value="ECO:0007669"/>
    <property type="project" value="InterPro"/>
</dbReference>
<feature type="binding site" evidence="13">
    <location>
        <position position="201"/>
    </location>
    <ligand>
        <name>Ca(2+)</name>
        <dbReference type="ChEBI" id="CHEBI:29108"/>
        <label>2</label>
    </ligand>
</feature>
<keyword evidence="5" id="KW-0349">Heme</keyword>
<dbReference type="InterPro" id="IPR019793">
    <property type="entry name" value="Peroxidases_heam-ligand_BS"/>
</dbReference>
<comment type="cofactor">
    <cofactor evidence="13">
        <name>Ca(2+)</name>
        <dbReference type="ChEBI" id="CHEBI:29108"/>
    </cofactor>
    <text evidence="13">Binds 2 calcium ions per subunit.</text>
</comment>
<dbReference type="EMBL" id="SDRB02010375">
    <property type="protein sequence ID" value="THG06930.1"/>
    <property type="molecule type" value="Genomic_DNA"/>
</dbReference>
<dbReference type="Gene3D" id="1.10.520.10">
    <property type="match status" value="1"/>
</dbReference>
<feature type="binding site" evidence="13">
    <location>
        <position position="50"/>
    </location>
    <ligand>
        <name>Ca(2+)</name>
        <dbReference type="ChEBI" id="CHEBI:29108"/>
        <label>1</label>
    </ligand>
</feature>
<evidence type="ECO:0000256" key="13">
    <source>
        <dbReference type="PIRSR" id="PIRSR600823-3"/>
    </source>
</evidence>
<evidence type="ECO:0000256" key="3">
    <source>
        <dbReference type="ARBA" id="ARBA00012313"/>
    </source>
</evidence>
<evidence type="ECO:0000256" key="2">
    <source>
        <dbReference type="ARBA" id="ARBA00006873"/>
    </source>
</evidence>
<dbReference type="PRINTS" id="PR00461">
    <property type="entry name" value="PLPEROXIDASE"/>
</dbReference>
<feature type="binding site" evidence="13">
    <location>
        <position position="59"/>
    </location>
    <ligand>
        <name>Ca(2+)</name>
        <dbReference type="ChEBI" id="CHEBI:29108"/>
        <label>1</label>
    </ligand>
</feature>
<keyword evidence="18" id="KW-1185">Reference proteome</keyword>
<evidence type="ECO:0000256" key="4">
    <source>
        <dbReference type="ARBA" id="ARBA00022559"/>
    </source>
</evidence>
<feature type="active site" description="Proton acceptor" evidence="11">
    <location>
        <position position="49"/>
    </location>
</feature>
<name>A0A4S4DUH6_CAMSN</name>
<dbReference type="InterPro" id="IPR010255">
    <property type="entry name" value="Haem_peroxidase_sf"/>
</dbReference>
<comment type="cofactor">
    <cofactor evidence="13">
        <name>heme b</name>
        <dbReference type="ChEBI" id="CHEBI:60344"/>
    </cofactor>
    <text evidence="13">Binds 1 heme b (iron(II)-protoporphyrin IX) group per subunit.</text>
</comment>
<keyword evidence="4" id="KW-0575">Peroxidase</keyword>
<keyword evidence="9 13" id="KW-0408">Iron</keyword>
<keyword evidence="8" id="KW-0560">Oxidoreductase</keyword>
<dbReference type="InterPro" id="IPR000823">
    <property type="entry name" value="Peroxidase_pln"/>
</dbReference>
<evidence type="ECO:0000256" key="6">
    <source>
        <dbReference type="ARBA" id="ARBA00022723"/>
    </source>
</evidence>
<protein>
    <recommendedName>
        <fullName evidence="3">peroxidase</fullName>
        <ecNumber evidence="3">1.11.1.7</ecNumber>
    </recommendedName>
</protein>
<dbReference type="GO" id="GO:0046872">
    <property type="term" value="F:metal ion binding"/>
    <property type="evidence" value="ECO:0007669"/>
    <property type="project" value="UniProtKB-KW"/>
</dbReference>
<evidence type="ECO:0000256" key="12">
    <source>
        <dbReference type="PIRSR" id="PIRSR600823-2"/>
    </source>
</evidence>
<feature type="binding site" evidence="13">
    <location>
        <position position="204"/>
    </location>
    <ligand>
        <name>Ca(2+)</name>
        <dbReference type="ChEBI" id="CHEBI:29108"/>
        <label>2</label>
    </ligand>
</feature>
<evidence type="ECO:0000256" key="1">
    <source>
        <dbReference type="ARBA" id="ARBA00000189"/>
    </source>
</evidence>
<evidence type="ECO:0000256" key="8">
    <source>
        <dbReference type="ARBA" id="ARBA00023002"/>
    </source>
</evidence>
<evidence type="ECO:0000256" key="5">
    <source>
        <dbReference type="ARBA" id="ARBA00022617"/>
    </source>
</evidence>
<reference evidence="17 18" key="1">
    <citation type="journal article" date="2018" name="Proc. Natl. Acad. Sci. U.S.A.">
        <title>Draft genome sequence of Camellia sinensis var. sinensis provides insights into the evolution of the tea genome and tea quality.</title>
        <authorList>
            <person name="Wei C."/>
            <person name="Yang H."/>
            <person name="Wang S."/>
            <person name="Zhao J."/>
            <person name="Liu C."/>
            <person name="Gao L."/>
            <person name="Xia E."/>
            <person name="Lu Y."/>
            <person name="Tai Y."/>
            <person name="She G."/>
            <person name="Sun J."/>
            <person name="Cao H."/>
            <person name="Tong W."/>
            <person name="Gao Q."/>
            <person name="Li Y."/>
            <person name="Deng W."/>
            <person name="Jiang X."/>
            <person name="Wang W."/>
            <person name="Chen Q."/>
            <person name="Zhang S."/>
            <person name="Li H."/>
            <person name="Wu J."/>
            <person name="Wang P."/>
            <person name="Li P."/>
            <person name="Shi C."/>
            <person name="Zheng F."/>
            <person name="Jian J."/>
            <person name="Huang B."/>
            <person name="Shan D."/>
            <person name="Shi M."/>
            <person name="Fang C."/>
            <person name="Yue Y."/>
            <person name="Li F."/>
            <person name="Li D."/>
            <person name="Wei S."/>
            <person name="Han B."/>
            <person name="Jiang C."/>
            <person name="Yin Y."/>
            <person name="Xia T."/>
            <person name="Zhang Z."/>
            <person name="Bennetzen J.L."/>
            <person name="Zhao S."/>
            <person name="Wan X."/>
        </authorList>
    </citation>
    <scope>NUCLEOTIDE SEQUENCE [LARGE SCALE GENOMIC DNA]</scope>
    <source>
        <strain evidence="18">cv. Shuchazao</strain>
        <tissue evidence="17">Leaf</tissue>
    </source>
</reference>
<gene>
    <name evidence="17" type="ORF">TEA_005164</name>
</gene>
<dbReference type="InterPro" id="IPR002016">
    <property type="entry name" value="Haem_peroxidase"/>
</dbReference>
<feature type="domain" description="Plant heme peroxidase family profile" evidence="16">
    <location>
        <begin position="8"/>
        <end position="279"/>
    </location>
</feature>
<dbReference type="STRING" id="542762.A0A4S4DUH6"/>
<dbReference type="InterPro" id="IPR033905">
    <property type="entry name" value="Secretory_peroxidase"/>
</dbReference>
<evidence type="ECO:0000313" key="18">
    <source>
        <dbReference type="Proteomes" id="UP000306102"/>
    </source>
</evidence>
<feature type="binding site" evidence="13">
    <location>
        <position position="71"/>
    </location>
    <ligand>
        <name>Ca(2+)</name>
        <dbReference type="ChEBI" id="CHEBI:29108"/>
        <label>1</label>
    </ligand>
</feature>
<proteinExistence type="inferred from homology"/>
<dbReference type="Proteomes" id="UP000306102">
    <property type="component" value="Unassembled WGS sequence"/>
</dbReference>
<dbReference type="PANTHER" id="PTHR31235">
    <property type="entry name" value="PEROXIDASE 25-RELATED"/>
    <property type="match status" value="1"/>
</dbReference>